<evidence type="ECO:0000313" key="3">
    <source>
        <dbReference type="Proteomes" id="UP000887013"/>
    </source>
</evidence>
<reference evidence="2" key="1">
    <citation type="submission" date="2020-08" db="EMBL/GenBank/DDBJ databases">
        <title>Multicomponent nature underlies the extraordinary mechanical properties of spider dragline silk.</title>
        <authorList>
            <person name="Kono N."/>
            <person name="Nakamura H."/>
            <person name="Mori M."/>
            <person name="Yoshida Y."/>
            <person name="Ohtoshi R."/>
            <person name="Malay A.D."/>
            <person name="Moran D.A.P."/>
            <person name="Tomita M."/>
            <person name="Numata K."/>
            <person name="Arakawa K."/>
        </authorList>
    </citation>
    <scope>NUCLEOTIDE SEQUENCE</scope>
</reference>
<gene>
    <name evidence="2" type="primary">Pnlip_0</name>
    <name evidence="2" type="ORF">NPIL_561361</name>
</gene>
<feature type="domain" description="PLAT" evidence="1">
    <location>
        <begin position="15"/>
        <end position="67"/>
    </location>
</feature>
<name>A0A8X6QVW0_NEPPI</name>
<sequence>MRIHYREMTPFSDVDFFHGARYQYLVTTDKELGEIKSVSLKWYSASRFNIFSNPKLYVEYVTVIPMNTIEASPRNMSNRAFCNKPDNGITPKTIATFHRSDNCLK</sequence>
<evidence type="ECO:0000259" key="1">
    <source>
        <dbReference type="Pfam" id="PF01477"/>
    </source>
</evidence>
<dbReference type="OrthoDB" id="10392080at2759"/>
<organism evidence="2 3">
    <name type="scientific">Nephila pilipes</name>
    <name type="common">Giant wood spider</name>
    <name type="synonym">Nephila maculata</name>
    <dbReference type="NCBI Taxonomy" id="299642"/>
    <lineage>
        <taxon>Eukaryota</taxon>
        <taxon>Metazoa</taxon>
        <taxon>Ecdysozoa</taxon>
        <taxon>Arthropoda</taxon>
        <taxon>Chelicerata</taxon>
        <taxon>Arachnida</taxon>
        <taxon>Araneae</taxon>
        <taxon>Araneomorphae</taxon>
        <taxon>Entelegynae</taxon>
        <taxon>Araneoidea</taxon>
        <taxon>Nephilidae</taxon>
        <taxon>Nephila</taxon>
    </lineage>
</organism>
<dbReference type="SUPFAM" id="SSF49723">
    <property type="entry name" value="Lipase/lipooxygenase domain (PLAT/LH2 domain)"/>
    <property type="match status" value="1"/>
</dbReference>
<dbReference type="InterPro" id="IPR001024">
    <property type="entry name" value="PLAT/LH2_dom"/>
</dbReference>
<dbReference type="Proteomes" id="UP000887013">
    <property type="component" value="Unassembled WGS sequence"/>
</dbReference>
<keyword evidence="3" id="KW-1185">Reference proteome</keyword>
<protein>
    <submittedName>
        <fullName evidence="2">Pancreatic triacylglycerol lipase</fullName>
    </submittedName>
</protein>
<dbReference type="Pfam" id="PF01477">
    <property type="entry name" value="PLAT"/>
    <property type="match status" value="1"/>
</dbReference>
<dbReference type="Gene3D" id="2.60.60.20">
    <property type="entry name" value="PLAT/LH2 domain"/>
    <property type="match status" value="1"/>
</dbReference>
<proteinExistence type="predicted"/>
<comment type="caution">
    <text evidence="2">The sequence shown here is derived from an EMBL/GenBank/DDBJ whole genome shotgun (WGS) entry which is preliminary data.</text>
</comment>
<dbReference type="InterPro" id="IPR036392">
    <property type="entry name" value="PLAT/LH2_dom_sf"/>
</dbReference>
<evidence type="ECO:0000313" key="2">
    <source>
        <dbReference type="EMBL" id="GFU39334.1"/>
    </source>
</evidence>
<dbReference type="AlphaFoldDB" id="A0A8X6QVW0"/>
<dbReference type="EMBL" id="BMAW01131409">
    <property type="protein sequence ID" value="GFU39334.1"/>
    <property type="molecule type" value="Genomic_DNA"/>
</dbReference>
<accession>A0A8X6QVW0</accession>